<feature type="active site" evidence="6">
    <location>
        <position position="193"/>
    </location>
</feature>
<feature type="active site" evidence="6">
    <location>
        <position position="170"/>
    </location>
</feature>
<evidence type="ECO:0000256" key="3">
    <source>
        <dbReference type="ARBA" id="ARBA00022801"/>
    </source>
</evidence>
<protein>
    <recommendedName>
        <fullName evidence="5">Protein phosphatase methylesterase 1</fullName>
        <shortName evidence="5">PME-1</shortName>
        <ecNumber evidence="5">3.1.1.-</ecNumber>
    </recommendedName>
</protein>
<dbReference type="InterPro" id="IPR000073">
    <property type="entry name" value="AB_hydrolase_1"/>
</dbReference>
<evidence type="ECO:0000256" key="2">
    <source>
        <dbReference type="ARBA" id="ARBA00022487"/>
    </source>
</evidence>
<dbReference type="Pfam" id="PF12697">
    <property type="entry name" value="Abhydrolase_6"/>
    <property type="match status" value="1"/>
</dbReference>
<organism evidence="8 9">
    <name type="scientific">Tieghemostelium lacteum</name>
    <name type="common">Slime mold</name>
    <name type="synonym">Dictyostelium lacteum</name>
    <dbReference type="NCBI Taxonomy" id="361077"/>
    <lineage>
        <taxon>Eukaryota</taxon>
        <taxon>Amoebozoa</taxon>
        <taxon>Evosea</taxon>
        <taxon>Eumycetozoa</taxon>
        <taxon>Dictyostelia</taxon>
        <taxon>Dictyosteliales</taxon>
        <taxon>Raperosteliaceae</taxon>
        <taxon>Tieghemostelium</taxon>
    </lineage>
</organism>
<dbReference type="InParanoid" id="A0A152A0L3"/>
<dbReference type="SUPFAM" id="SSF53474">
    <property type="entry name" value="alpha/beta-Hydrolases"/>
    <property type="match status" value="1"/>
</dbReference>
<comment type="caution">
    <text evidence="8">The sequence shown here is derived from an EMBL/GenBank/DDBJ whole genome shotgun (WGS) entry which is preliminary data.</text>
</comment>
<dbReference type="AlphaFoldDB" id="A0A152A0L3"/>
<evidence type="ECO:0000256" key="4">
    <source>
        <dbReference type="ARBA" id="ARBA00049203"/>
    </source>
</evidence>
<keyword evidence="3 5" id="KW-0378">Hydrolase</keyword>
<feature type="active site" evidence="6">
    <location>
        <position position="320"/>
    </location>
</feature>
<feature type="domain" description="AB hydrolase-1" evidence="7">
    <location>
        <begin position="73"/>
        <end position="328"/>
    </location>
</feature>
<comment type="catalytic activity">
    <reaction evidence="4">
        <text>[phosphatase 2A protein]-C-terminal L-leucine methyl ester + H2O = [phosphatase 2A protein]-C-terminal L-leucine + methanol + H(+)</text>
        <dbReference type="Rhea" id="RHEA:48548"/>
        <dbReference type="Rhea" id="RHEA-COMP:12134"/>
        <dbReference type="Rhea" id="RHEA-COMP:12135"/>
        <dbReference type="ChEBI" id="CHEBI:15377"/>
        <dbReference type="ChEBI" id="CHEBI:15378"/>
        <dbReference type="ChEBI" id="CHEBI:17790"/>
        <dbReference type="ChEBI" id="CHEBI:90516"/>
        <dbReference type="ChEBI" id="CHEBI:90517"/>
        <dbReference type="EC" id="3.1.1.89"/>
    </reaction>
</comment>
<dbReference type="Proteomes" id="UP000076078">
    <property type="component" value="Unassembled WGS sequence"/>
</dbReference>
<dbReference type="PIRSF" id="PIRSF022950">
    <property type="entry name" value="PPase_methylesterase_euk"/>
    <property type="match status" value="1"/>
</dbReference>
<proteinExistence type="inferred from homology"/>
<dbReference type="FunCoup" id="A0A152A0L3">
    <property type="interactions" value="495"/>
</dbReference>
<comment type="function">
    <text evidence="5">Demethylates proteins that have been reversibly carboxymethylated.</text>
</comment>
<sequence>MFRSMYKGNLPPIGDSNLLNSHNKNTTEIDDSEYYKVEWNQYFDNSRDITIAGTTNTFRIYESNIDITSGYLFVFLHGGGYTSLSWSLVSQIMKKNEKKRYRIMCYDSRGHGETKTNDNNDLSIGTLINDCSTLVNYYCQEILNNNNNNNNNNSSDEDNSGFKVVLVGHSLGGAVVVKSAPLVQNLMAIIVIDVVEGTALSALSSMRSIIEKRPRSFKEIKDAIKWSVTSATIKNVESARVSIPSQIRYSDKDQKYHWITDLEQTEQYWKDWFTGLSKDFLACKALKLLLLAGTDRLDKELTIAQMQGKFQLIVLAQCGHVIQEDNPISTAETLLEFIHRLK</sequence>
<dbReference type="Gene3D" id="3.40.50.1820">
    <property type="entry name" value="alpha/beta hydrolase"/>
    <property type="match status" value="1"/>
</dbReference>
<dbReference type="EMBL" id="LODT01000020">
    <property type="protein sequence ID" value="KYQ99765.1"/>
    <property type="molecule type" value="Genomic_DNA"/>
</dbReference>
<dbReference type="InterPro" id="IPR016812">
    <property type="entry name" value="PPase_methylesterase_euk"/>
</dbReference>
<dbReference type="InterPro" id="IPR029058">
    <property type="entry name" value="AB_hydrolase_fold"/>
</dbReference>
<evidence type="ECO:0000313" key="9">
    <source>
        <dbReference type="Proteomes" id="UP000076078"/>
    </source>
</evidence>
<keyword evidence="2 5" id="KW-0719">Serine esterase</keyword>
<comment type="similarity">
    <text evidence="1 5">Belongs to the AB hydrolase superfamily.</text>
</comment>
<dbReference type="OMA" id="VMVCHHG"/>
<dbReference type="PANTHER" id="PTHR14189">
    <property type="entry name" value="PROTEIN PHOSPHATASE METHYLESTERASE-1 RELATED"/>
    <property type="match status" value="1"/>
</dbReference>
<dbReference type="EC" id="3.1.1.-" evidence="5"/>
<dbReference type="OrthoDB" id="194865at2759"/>
<evidence type="ECO:0000313" key="8">
    <source>
        <dbReference type="EMBL" id="KYQ99765.1"/>
    </source>
</evidence>
<dbReference type="STRING" id="361077.A0A152A0L3"/>
<evidence type="ECO:0000256" key="5">
    <source>
        <dbReference type="PIRNR" id="PIRNR022950"/>
    </source>
</evidence>
<dbReference type="PANTHER" id="PTHR14189:SF0">
    <property type="entry name" value="PROTEIN PHOSPHATASE METHYLESTERASE 1"/>
    <property type="match status" value="1"/>
</dbReference>
<evidence type="ECO:0000256" key="1">
    <source>
        <dbReference type="ARBA" id="ARBA00008645"/>
    </source>
</evidence>
<gene>
    <name evidence="8" type="ORF">DLAC_03710</name>
</gene>
<reference evidence="8 9" key="1">
    <citation type="submission" date="2015-12" db="EMBL/GenBank/DDBJ databases">
        <title>Dictyostelia acquired genes for synthesis and detection of signals that induce cell-type specialization by lateral gene transfer from prokaryotes.</title>
        <authorList>
            <person name="Gloeckner G."/>
            <person name="Schaap P."/>
        </authorList>
    </citation>
    <scope>NUCLEOTIDE SEQUENCE [LARGE SCALE GENOMIC DNA]</scope>
    <source>
        <strain evidence="8 9">TK</strain>
    </source>
</reference>
<evidence type="ECO:0000256" key="6">
    <source>
        <dbReference type="PIRSR" id="PIRSR022950-1"/>
    </source>
</evidence>
<keyword evidence="9" id="KW-1185">Reference proteome</keyword>
<name>A0A152A0L3_TIELA</name>
<accession>A0A152A0L3</accession>
<dbReference type="GO" id="GO:0051723">
    <property type="term" value="F:protein methylesterase activity"/>
    <property type="evidence" value="ECO:0007669"/>
    <property type="project" value="UniProtKB-EC"/>
</dbReference>
<evidence type="ECO:0000259" key="7">
    <source>
        <dbReference type="Pfam" id="PF12697"/>
    </source>
</evidence>